<sequence length="181" mass="20683">MYNAYKPNQRLILDYFTMNLNEVLTILSAMITPAVLILASGSLILTTSQRLSRSMERVRHLSDQLRKLILHPEESNLFEDEHGTLVELIQFAIKRSRLLQQSLTTLYITLGTFVAISITIGILEFSGLQHTWVLTVLTILGAGFLFYASILLIIESQIAFRAVNYEMNTVLQRVKKYKKPH</sequence>
<dbReference type="AlphaFoldDB" id="A0A369QIL7"/>
<reference evidence="2 3" key="1">
    <citation type="submission" date="2018-04" db="EMBL/GenBank/DDBJ databases">
        <title>Adhaeribacter sp. HMF7616 genome sequencing and assembly.</title>
        <authorList>
            <person name="Kang H."/>
            <person name="Kang J."/>
            <person name="Cha I."/>
            <person name="Kim H."/>
            <person name="Joh K."/>
        </authorList>
    </citation>
    <scope>NUCLEOTIDE SEQUENCE [LARGE SCALE GENOMIC DNA]</scope>
    <source>
        <strain evidence="2 3">HMF7616</strain>
    </source>
</reference>
<evidence type="ECO:0008006" key="4">
    <source>
        <dbReference type="Google" id="ProtNLM"/>
    </source>
</evidence>
<evidence type="ECO:0000313" key="3">
    <source>
        <dbReference type="Proteomes" id="UP000253919"/>
    </source>
</evidence>
<dbReference type="Pfam" id="PF11026">
    <property type="entry name" value="DUF2721"/>
    <property type="match status" value="1"/>
</dbReference>
<evidence type="ECO:0000256" key="1">
    <source>
        <dbReference type="SAM" id="Phobius"/>
    </source>
</evidence>
<gene>
    <name evidence="2" type="ORF">AHMF7616_02038</name>
</gene>
<keyword evidence="1" id="KW-0812">Transmembrane</keyword>
<dbReference type="Proteomes" id="UP000253919">
    <property type="component" value="Unassembled WGS sequence"/>
</dbReference>
<organism evidence="2 3">
    <name type="scientific">Adhaeribacter pallidiroseus</name>
    <dbReference type="NCBI Taxonomy" id="2072847"/>
    <lineage>
        <taxon>Bacteria</taxon>
        <taxon>Pseudomonadati</taxon>
        <taxon>Bacteroidota</taxon>
        <taxon>Cytophagia</taxon>
        <taxon>Cytophagales</taxon>
        <taxon>Hymenobacteraceae</taxon>
        <taxon>Adhaeribacter</taxon>
    </lineage>
</organism>
<evidence type="ECO:0000313" key="2">
    <source>
        <dbReference type="EMBL" id="RDC63435.1"/>
    </source>
</evidence>
<dbReference type="EMBL" id="QASA01000001">
    <property type="protein sequence ID" value="RDC63435.1"/>
    <property type="molecule type" value="Genomic_DNA"/>
</dbReference>
<dbReference type="InterPro" id="IPR021279">
    <property type="entry name" value="DUF2721"/>
</dbReference>
<comment type="caution">
    <text evidence="2">The sequence shown here is derived from an EMBL/GenBank/DDBJ whole genome shotgun (WGS) entry which is preliminary data.</text>
</comment>
<protein>
    <recommendedName>
        <fullName evidence="4">DUF2721 domain-containing protein</fullName>
    </recommendedName>
</protein>
<proteinExistence type="predicted"/>
<feature type="transmembrane region" description="Helical" evidence="1">
    <location>
        <begin position="104"/>
        <end position="126"/>
    </location>
</feature>
<feature type="transmembrane region" description="Helical" evidence="1">
    <location>
        <begin position="23"/>
        <end position="45"/>
    </location>
</feature>
<feature type="transmembrane region" description="Helical" evidence="1">
    <location>
        <begin position="132"/>
        <end position="154"/>
    </location>
</feature>
<name>A0A369QIL7_9BACT</name>
<keyword evidence="1" id="KW-0472">Membrane</keyword>
<keyword evidence="1" id="KW-1133">Transmembrane helix</keyword>
<accession>A0A369QIL7</accession>
<keyword evidence="3" id="KW-1185">Reference proteome</keyword>